<dbReference type="PANTHER" id="PTHR12634">
    <property type="entry name" value="SIT4 YEAST -ASSOCIATING PROTEIN-RELATED"/>
    <property type="match status" value="1"/>
</dbReference>
<evidence type="ECO:0000313" key="3">
    <source>
        <dbReference type="EMBL" id="KAF9597564.1"/>
    </source>
</evidence>
<dbReference type="Proteomes" id="UP000631114">
    <property type="component" value="Unassembled WGS sequence"/>
</dbReference>
<evidence type="ECO:0000256" key="2">
    <source>
        <dbReference type="ARBA" id="ARBA00023306"/>
    </source>
</evidence>
<dbReference type="SUPFAM" id="SSF48371">
    <property type="entry name" value="ARM repeat"/>
    <property type="match status" value="1"/>
</dbReference>
<dbReference type="Pfam" id="PF04499">
    <property type="entry name" value="SAPS"/>
    <property type="match status" value="1"/>
</dbReference>
<comment type="similarity">
    <text evidence="1">Belongs to the SAPS family.</text>
</comment>
<evidence type="ECO:0000313" key="4">
    <source>
        <dbReference type="Proteomes" id="UP000631114"/>
    </source>
</evidence>
<dbReference type="InterPro" id="IPR016024">
    <property type="entry name" value="ARM-type_fold"/>
</dbReference>
<accession>A0A835LN58</accession>
<evidence type="ECO:0000256" key="1">
    <source>
        <dbReference type="ARBA" id="ARBA00006180"/>
    </source>
</evidence>
<gene>
    <name evidence="3" type="ORF">IFM89_019882</name>
</gene>
<dbReference type="InterPro" id="IPR043504">
    <property type="entry name" value="Peptidase_S1_PA_chymotrypsin"/>
</dbReference>
<keyword evidence="4" id="KW-1185">Reference proteome</keyword>
<dbReference type="GO" id="GO:0019888">
    <property type="term" value="F:protein phosphatase regulator activity"/>
    <property type="evidence" value="ECO:0007669"/>
    <property type="project" value="TreeGrafter"/>
</dbReference>
<dbReference type="PANTHER" id="PTHR12634:SF8">
    <property type="entry name" value="FIERY MOUNTAIN, ISOFORM D"/>
    <property type="match status" value="1"/>
</dbReference>
<dbReference type="OrthoDB" id="295029at2759"/>
<proteinExistence type="inferred from homology"/>
<dbReference type="SUPFAM" id="SSF50494">
    <property type="entry name" value="Trypsin-like serine proteases"/>
    <property type="match status" value="1"/>
</dbReference>
<protein>
    <recommendedName>
        <fullName evidence="5">Serine protease</fullName>
    </recommendedName>
</protein>
<keyword evidence="2" id="KW-0131">Cell cycle</keyword>
<reference evidence="3 4" key="1">
    <citation type="submission" date="2020-10" db="EMBL/GenBank/DDBJ databases">
        <title>The Coptis chinensis genome and diversification of protoberbering-type alkaloids.</title>
        <authorList>
            <person name="Wang B."/>
            <person name="Shu S."/>
            <person name="Song C."/>
            <person name="Liu Y."/>
        </authorList>
    </citation>
    <scope>NUCLEOTIDE SEQUENCE [LARGE SCALE GENOMIC DNA]</scope>
    <source>
        <strain evidence="3">HL-2020</strain>
        <tissue evidence="3">Leaf</tissue>
    </source>
</reference>
<comment type="caution">
    <text evidence="3">The sequence shown here is derived from an EMBL/GenBank/DDBJ whole genome shotgun (WGS) entry which is preliminary data.</text>
</comment>
<dbReference type="GO" id="GO:0019903">
    <property type="term" value="F:protein phosphatase binding"/>
    <property type="evidence" value="ECO:0007669"/>
    <property type="project" value="InterPro"/>
</dbReference>
<dbReference type="EMBL" id="JADFTS010000007">
    <property type="protein sequence ID" value="KAF9597564.1"/>
    <property type="molecule type" value="Genomic_DNA"/>
</dbReference>
<evidence type="ECO:0008006" key="5">
    <source>
        <dbReference type="Google" id="ProtNLM"/>
    </source>
</evidence>
<dbReference type="Gene3D" id="2.40.10.10">
    <property type="entry name" value="Trypsin-like serine proteases"/>
    <property type="match status" value="1"/>
</dbReference>
<dbReference type="InterPro" id="IPR009003">
    <property type="entry name" value="Peptidase_S1_PA"/>
</dbReference>
<sequence>MGFDLEKFFQDHKRSIVRVKCHVKELTDEGEEKISKSFGTGFVINNKGYVVTAAHTVPFKSTNKGLSYLEDGTTYETVAVSDDNYRGAMEVNRDNSADILILRPINKHFRNSFIFQPVKFFKVEKMRYQDSHLLIPLSHLNAGHGASGSPLFTRDGLVIGVVLDQMEDFNLALSLNSLASLISEYIPRARKRKAVAAPSPQPHKVLQVSKLDGPSTRRRERRAFHAALRWSVERPAILHQVDSILDKEDFTLEELLDEEGILQECKTRNSRLINFLRDRAQVEQLLRYIVEEASVDAESKRVFKYDTLTSLRTIYVLFPAQKTFPFVACEIFTCEIDVILKTLVEEDELMNLLFSFLEPKHCYSTMLAGYFSKVAVCLMLRKMIQIISYIEANQDVLRRLVDLIGITPIMEVLVRLVCADGHVDTTSMDVMPWLANSNLLEMLVDKLNPSNSPEVHANAAIALCAISQNAPALASKLSTPSFVAMILANALEDSQSRSGLVHSLSVCISLMDRKSLASPLLHSVRNQHFYESPITENPETIIAMLPKLGDFLMLLNVSSDENILSTAYGVLRPPLGKHCLKIVEFFAVLLRTQNELAEKELLCVGAIKRILDLFFEYPFHNALNHLAEGIIKSCLESKNSCVVDHLFQECNVAENFLQTDCHAILSSNANQVVKLATL</sequence>
<organism evidence="3 4">
    <name type="scientific">Coptis chinensis</name>
    <dbReference type="NCBI Taxonomy" id="261450"/>
    <lineage>
        <taxon>Eukaryota</taxon>
        <taxon>Viridiplantae</taxon>
        <taxon>Streptophyta</taxon>
        <taxon>Embryophyta</taxon>
        <taxon>Tracheophyta</taxon>
        <taxon>Spermatophyta</taxon>
        <taxon>Magnoliopsida</taxon>
        <taxon>Ranunculales</taxon>
        <taxon>Ranunculaceae</taxon>
        <taxon>Coptidoideae</taxon>
        <taxon>Coptis</taxon>
    </lineage>
</organism>
<dbReference type="AlphaFoldDB" id="A0A835LN58"/>
<dbReference type="InterPro" id="IPR007587">
    <property type="entry name" value="SAPS"/>
</dbReference>
<name>A0A835LN58_9MAGN</name>